<dbReference type="AlphaFoldDB" id="F4RV85"/>
<feature type="region of interest" description="Disordered" evidence="1">
    <location>
        <begin position="1"/>
        <end position="25"/>
    </location>
</feature>
<dbReference type="VEuPathDB" id="FungiDB:MELLADRAFT_109072"/>
<dbReference type="KEGG" id="mlr:MELLADRAFT_109072"/>
<dbReference type="HOGENOM" id="CLU_2004418_0_0_1"/>
<name>F4RV85_MELLP</name>
<protein>
    <submittedName>
        <fullName evidence="2">Uncharacterized protein</fullName>
    </submittedName>
</protein>
<reference evidence="3" key="1">
    <citation type="journal article" date="2011" name="Proc. Natl. Acad. Sci. U.S.A.">
        <title>Obligate biotrophy features unraveled by the genomic analysis of rust fungi.</title>
        <authorList>
            <person name="Duplessis S."/>
            <person name="Cuomo C.A."/>
            <person name="Lin Y.-C."/>
            <person name="Aerts A."/>
            <person name="Tisserant E."/>
            <person name="Veneault-Fourrey C."/>
            <person name="Joly D.L."/>
            <person name="Hacquard S."/>
            <person name="Amselem J."/>
            <person name="Cantarel B.L."/>
            <person name="Chiu R."/>
            <person name="Coutinho P.M."/>
            <person name="Feau N."/>
            <person name="Field M."/>
            <person name="Frey P."/>
            <person name="Gelhaye E."/>
            <person name="Goldberg J."/>
            <person name="Grabherr M.G."/>
            <person name="Kodira C.D."/>
            <person name="Kohler A."/>
            <person name="Kuees U."/>
            <person name="Lindquist E.A."/>
            <person name="Lucas S.M."/>
            <person name="Mago R."/>
            <person name="Mauceli E."/>
            <person name="Morin E."/>
            <person name="Murat C."/>
            <person name="Pangilinan J.L."/>
            <person name="Park R."/>
            <person name="Pearson M."/>
            <person name="Quesneville H."/>
            <person name="Rouhier N."/>
            <person name="Sakthikumar S."/>
            <person name="Salamov A.A."/>
            <person name="Schmutz J."/>
            <person name="Selles B."/>
            <person name="Shapiro H."/>
            <person name="Tanguay P."/>
            <person name="Tuskan G.A."/>
            <person name="Henrissat B."/>
            <person name="Van de Peer Y."/>
            <person name="Rouze P."/>
            <person name="Ellis J.G."/>
            <person name="Dodds P.N."/>
            <person name="Schein J.E."/>
            <person name="Zhong S."/>
            <person name="Hamelin R.C."/>
            <person name="Grigoriev I.V."/>
            <person name="Szabo L.J."/>
            <person name="Martin F."/>
        </authorList>
    </citation>
    <scope>NUCLEOTIDE SEQUENCE [LARGE SCALE GENOMIC DNA]</scope>
    <source>
        <strain evidence="3">98AG31 / pathotype 3-4-7</strain>
    </source>
</reference>
<organism evidence="3">
    <name type="scientific">Melampsora larici-populina (strain 98AG31 / pathotype 3-4-7)</name>
    <name type="common">Poplar leaf rust fungus</name>
    <dbReference type="NCBI Taxonomy" id="747676"/>
    <lineage>
        <taxon>Eukaryota</taxon>
        <taxon>Fungi</taxon>
        <taxon>Dikarya</taxon>
        <taxon>Basidiomycota</taxon>
        <taxon>Pucciniomycotina</taxon>
        <taxon>Pucciniomycetes</taxon>
        <taxon>Pucciniales</taxon>
        <taxon>Melampsoraceae</taxon>
        <taxon>Melampsora</taxon>
    </lineage>
</organism>
<evidence type="ECO:0000313" key="2">
    <source>
        <dbReference type="EMBL" id="EGG03578.1"/>
    </source>
</evidence>
<evidence type="ECO:0000256" key="1">
    <source>
        <dbReference type="SAM" id="MobiDB-lite"/>
    </source>
</evidence>
<evidence type="ECO:0000313" key="3">
    <source>
        <dbReference type="Proteomes" id="UP000001072"/>
    </source>
</evidence>
<dbReference type="Proteomes" id="UP000001072">
    <property type="component" value="Unassembled WGS sequence"/>
</dbReference>
<keyword evidence="3" id="KW-1185">Reference proteome</keyword>
<dbReference type="InParanoid" id="F4RV85"/>
<dbReference type="EMBL" id="GL883123">
    <property type="protein sequence ID" value="EGG03578.1"/>
    <property type="molecule type" value="Genomic_DNA"/>
</dbReference>
<dbReference type="GeneID" id="18923645"/>
<accession>F4RV85</accession>
<proteinExistence type="predicted"/>
<feature type="compositionally biased region" description="Basic and acidic residues" evidence="1">
    <location>
        <begin position="1"/>
        <end position="12"/>
    </location>
</feature>
<sequence>MSRVQKEHDRNRATKKTHQPTQSGLLAMSNLLQVHSNDIGVSSGDASGACNPEALGKCGHFRIDLMSQSTWPILRIAFDTFGAPRNATSHHLIKASSRRKTALRQVTRKLRVHLRMNHDIRVSE</sequence>
<dbReference type="RefSeq" id="XP_007413025.1">
    <property type="nucleotide sequence ID" value="XM_007412963.1"/>
</dbReference>
<gene>
    <name evidence="2" type="ORF">MELLADRAFT_109072</name>
</gene>